<feature type="compositionally biased region" description="Basic and acidic residues" evidence="1">
    <location>
        <begin position="171"/>
        <end position="182"/>
    </location>
</feature>
<accession>A0A4C1ZDN9</accession>
<protein>
    <submittedName>
        <fullName evidence="2">Uncharacterized protein</fullName>
    </submittedName>
</protein>
<comment type="caution">
    <text evidence="2">The sequence shown here is derived from an EMBL/GenBank/DDBJ whole genome shotgun (WGS) entry which is preliminary data.</text>
</comment>
<dbReference type="AlphaFoldDB" id="A0A4C1ZDN9"/>
<dbReference type="EMBL" id="BGZK01001765">
    <property type="protein sequence ID" value="GBP85880.1"/>
    <property type="molecule type" value="Genomic_DNA"/>
</dbReference>
<evidence type="ECO:0000313" key="3">
    <source>
        <dbReference type="Proteomes" id="UP000299102"/>
    </source>
</evidence>
<reference evidence="2 3" key="1">
    <citation type="journal article" date="2019" name="Commun. Biol.">
        <title>The bagworm genome reveals a unique fibroin gene that provides high tensile strength.</title>
        <authorList>
            <person name="Kono N."/>
            <person name="Nakamura H."/>
            <person name="Ohtoshi R."/>
            <person name="Tomita M."/>
            <person name="Numata K."/>
            <person name="Arakawa K."/>
        </authorList>
    </citation>
    <scope>NUCLEOTIDE SEQUENCE [LARGE SCALE GENOMIC DNA]</scope>
</reference>
<name>A0A4C1ZDN9_EUMVA</name>
<sequence>MAAVGQGWRPHKLVFSFTLTPPTHQKNKITSSKKRKLVVFKFELQSTRFRSRLHCVLDESKSLALRLVELAEASPPRRSAARELLALSKWAPTSERKMIAIFFKHFVKTKQTVGISPDGTPATDARDAIYRIGMSEDASMHLERDPSIPSDARFDFERTLPNISATGRGLRMADKMSSKSYEENDTAPLQMEQSTCS</sequence>
<organism evidence="2 3">
    <name type="scientific">Eumeta variegata</name>
    <name type="common">Bagworm moth</name>
    <name type="synonym">Eumeta japonica</name>
    <dbReference type="NCBI Taxonomy" id="151549"/>
    <lineage>
        <taxon>Eukaryota</taxon>
        <taxon>Metazoa</taxon>
        <taxon>Ecdysozoa</taxon>
        <taxon>Arthropoda</taxon>
        <taxon>Hexapoda</taxon>
        <taxon>Insecta</taxon>
        <taxon>Pterygota</taxon>
        <taxon>Neoptera</taxon>
        <taxon>Endopterygota</taxon>
        <taxon>Lepidoptera</taxon>
        <taxon>Glossata</taxon>
        <taxon>Ditrysia</taxon>
        <taxon>Tineoidea</taxon>
        <taxon>Psychidae</taxon>
        <taxon>Oiketicinae</taxon>
        <taxon>Eumeta</taxon>
    </lineage>
</organism>
<feature type="region of interest" description="Disordered" evidence="1">
    <location>
        <begin position="165"/>
        <end position="197"/>
    </location>
</feature>
<keyword evidence="3" id="KW-1185">Reference proteome</keyword>
<proteinExistence type="predicted"/>
<dbReference type="Proteomes" id="UP000299102">
    <property type="component" value="Unassembled WGS sequence"/>
</dbReference>
<gene>
    <name evidence="2" type="ORF">EVAR_62024_1</name>
</gene>
<evidence type="ECO:0000256" key="1">
    <source>
        <dbReference type="SAM" id="MobiDB-lite"/>
    </source>
</evidence>
<evidence type="ECO:0000313" key="2">
    <source>
        <dbReference type="EMBL" id="GBP85880.1"/>
    </source>
</evidence>